<dbReference type="SUPFAM" id="SSF48576">
    <property type="entry name" value="Terpenoid synthases"/>
    <property type="match status" value="1"/>
</dbReference>
<keyword evidence="5" id="KW-0460">Magnesium</keyword>
<dbReference type="RefSeq" id="WP_284280785.1">
    <property type="nucleotide sequence ID" value="NZ_BSOJ01000012.1"/>
</dbReference>
<evidence type="ECO:0000256" key="2">
    <source>
        <dbReference type="ARBA" id="ARBA00006706"/>
    </source>
</evidence>
<keyword evidence="4" id="KW-0479">Metal-binding</keyword>
<keyword evidence="8" id="KW-1185">Reference proteome</keyword>
<evidence type="ECO:0000256" key="6">
    <source>
        <dbReference type="RuleBase" id="RU004466"/>
    </source>
</evidence>
<dbReference type="CDD" id="cd00685">
    <property type="entry name" value="Trans_IPPS_HT"/>
    <property type="match status" value="1"/>
</dbReference>
<dbReference type="Pfam" id="PF00348">
    <property type="entry name" value="polyprenyl_synt"/>
    <property type="match status" value="1"/>
</dbReference>
<comment type="similarity">
    <text evidence="2 6">Belongs to the FPP/GGPP synthase family.</text>
</comment>
<dbReference type="PANTHER" id="PTHR12001:SF69">
    <property type="entry name" value="ALL TRANS-POLYPRENYL-DIPHOSPHATE SYNTHASE PDSS1"/>
    <property type="match status" value="1"/>
</dbReference>
<dbReference type="PANTHER" id="PTHR12001">
    <property type="entry name" value="GERANYLGERANYL PYROPHOSPHATE SYNTHASE"/>
    <property type="match status" value="1"/>
</dbReference>
<reference evidence="8" key="1">
    <citation type="journal article" date="2019" name="Int. J. Syst. Evol. Microbiol.">
        <title>The Global Catalogue of Microorganisms (GCM) 10K type strain sequencing project: providing services to taxonomists for standard genome sequencing and annotation.</title>
        <authorList>
            <consortium name="The Broad Institute Genomics Platform"/>
            <consortium name="The Broad Institute Genome Sequencing Center for Infectious Disease"/>
            <person name="Wu L."/>
            <person name="Ma J."/>
        </authorList>
    </citation>
    <scope>NUCLEOTIDE SEQUENCE [LARGE SCALE GENOMIC DNA]</scope>
    <source>
        <strain evidence="8">NBRC 105857</strain>
    </source>
</reference>
<evidence type="ECO:0000256" key="1">
    <source>
        <dbReference type="ARBA" id="ARBA00001946"/>
    </source>
</evidence>
<sequence>MSPQSRSVKSVLAPIATDMENLNEVIRSSLHSKVSLINQISDYIIQAGGKRLRPALVILVARALGATGQQMRHAVDLAAIVEFIHTATLLHDDVVDESSMRRGRLTANAEYGNSAAVLVGDFLYSRSFQMMVRIGEMAVMDVLSEATNTIAEGEVLQLLNCKDPDVTEQRYMQVIDFKTAKLFEASCRLAAIVTGQDAEITESLGRFGAELGSAFQLIDDVLDYAGESGALGKNVGDDLREGKPTLPLIHAMQHASDPRVVELIRSAIEQGGTQEVDVILQAIESSGSIDYTREKAKTLAKQATVRLEALPDSPFRASLAALCEVAVERES</sequence>
<dbReference type="SFLD" id="SFLDS00005">
    <property type="entry name" value="Isoprenoid_Synthase_Type_I"/>
    <property type="match status" value="1"/>
</dbReference>
<organism evidence="7 8">
    <name type="scientific">Limnobacter litoralis</name>
    <dbReference type="NCBI Taxonomy" id="481366"/>
    <lineage>
        <taxon>Bacteria</taxon>
        <taxon>Pseudomonadati</taxon>
        <taxon>Pseudomonadota</taxon>
        <taxon>Betaproteobacteria</taxon>
        <taxon>Burkholderiales</taxon>
        <taxon>Burkholderiaceae</taxon>
        <taxon>Limnobacter</taxon>
    </lineage>
</organism>
<evidence type="ECO:0000256" key="4">
    <source>
        <dbReference type="ARBA" id="ARBA00022723"/>
    </source>
</evidence>
<dbReference type="InterPro" id="IPR000092">
    <property type="entry name" value="Polyprenyl_synt"/>
</dbReference>
<evidence type="ECO:0000313" key="7">
    <source>
        <dbReference type="EMBL" id="GLR26090.1"/>
    </source>
</evidence>
<name>A0ABQ5YN97_9BURK</name>
<dbReference type="PROSITE" id="PS00723">
    <property type="entry name" value="POLYPRENYL_SYNTHASE_1"/>
    <property type="match status" value="1"/>
</dbReference>
<gene>
    <name evidence="7" type="primary">ispB</name>
    <name evidence="7" type="ORF">GCM10007875_11780</name>
</gene>
<evidence type="ECO:0000256" key="3">
    <source>
        <dbReference type="ARBA" id="ARBA00022679"/>
    </source>
</evidence>
<dbReference type="Proteomes" id="UP001156664">
    <property type="component" value="Unassembled WGS sequence"/>
</dbReference>
<evidence type="ECO:0000313" key="8">
    <source>
        <dbReference type="Proteomes" id="UP001156664"/>
    </source>
</evidence>
<dbReference type="InterPro" id="IPR008949">
    <property type="entry name" value="Isoprenoid_synthase_dom_sf"/>
</dbReference>
<comment type="caution">
    <text evidence="7">The sequence shown here is derived from an EMBL/GenBank/DDBJ whole genome shotgun (WGS) entry which is preliminary data.</text>
</comment>
<dbReference type="PROSITE" id="PS00444">
    <property type="entry name" value="POLYPRENYL_SYNTHASE_2"/>
    <property type="match status" value="1"/>
</dbReference>
<evidence type="ECO:0000256" key="5">
    <source>
        <dbReference type="ARBA" id="ARBA00022842"/>
    </source>
</evidence>
<comment type="cofactor">
    <cofactor evidence="1">
        <name>Mg(2+)</name>
        <dbReference type="ChEBI" id="CHEBI:18420"/>
    </cofactor>
</comment>
<proteinExistence type="inferred from homology"/>
<protein>
    <submittedName>
        <fullName evidence="7">Octaprenyl diphosphate synthase</fullName>
    </submittedName>
</protein>
<dbReference type="EMBL" id="BSOJ01000012">
    <property type="protein sequence ID" value="GLR26090.1"/>
    <property type="molecule type" value="Genomic_DNA"/>
</dbReference>
<dbReference type="Gene3D" id="1.10.600.10">
    <property type="entry name" value="Farnesyl Diphosphate Synthase"/>
    <property type="match status" value="1"/>
</dbReference>
<accession>A0ABQ5YN97</accession>
<dbReference type="InterPro" id="IPR033749">
    <property type="entry name" value="Polyprenyl_synt_CS"/>
</dbReference>
<keyword evidence="3 6" id="KW-0808">Transferase</keyword>